<accession>A0A6J4KY57</accession>
<name>A0A6J4KY57_9ACTN</name>
<organism evidence="2">
    <name type="scientific">uncultured Nocardioidaceae bacterium</name>
    <dbReference type="NCBI Taxonomy" id="253824"/>
    <lineage>
        <taxon>Bacteria</taxon>
        <taxon>Bacillati</taxon>
        <taxon>Actinomycetota</taxon>
        <taxon>Actinomycetes</taxon>
        <taxon>Propionibacteriales</taxon>
        <taxon>Nocardioidaceae</taxon>
        <taxon>environmental samples</taxon>
    </lineage>
</organism>
<reference evidence="2" key="1">
    <citation type="submission" date="2020-02" db="EMBL/GenBank/DDBJ databases">
        <authorList>
            <person name="Meier V. D."/>
        </authorList>
    </citation>
    <scope>NUCLEOTIDE SEQUENCE</scope>
    <source>
        <strain evidence="2">AVDCRST_MAG36</strain>
    </source>
</reference>
<dbReference type="EMBL" id="CADCUH010000019">
    <property type="protein sequence ID" value="CAA9318084.1"/>
    <property type="molecule type" value="Genomic_DNA"/>
</dbReference>
<feature type="compositionally biased region" description="Basic residues" evidence="1">
    <location>
        <begin position="109"/>
        <end position="134"/>
    </location>
</feature>
<feature type="region of interest" description="Disordered" evidence="1">
    <location>
        <begin position="1"/>
        <end position="178"/>
    </location>
</feature>
<feature type="compositionally biased region" description="Basic residues" evidence="1">
    <location>
        <begin position="48"/>
        <end position="70"/>
    </location>
</feature>
<gene>
    <name evidence="2" type="ORF">AVDCRST_MAG36-240</name>
</gene>
<protein>
    <submittedName>
        <fullName evidence="2">Uncharacterized protein</fullName>
    </submittedName>
</protein>
<sequence>ARRRTPGHPRRRRRVAPRRGDHLPSRLHAGHARGGEGGVHRAPPQRGGVHRLPGRPHPHPARGRRRHDRRGGRLHDARGGGADGPRRRGRHPAPPHDGALQDVRPPGAPRHRHVGAPHGRRPGRGPRHGGRRRLARGERGERPRQRLLRAARLRGGRSQAVPHRRPLGAGPGPRAAPL</sequence>
<feature type="compositionally biased region" description="Basic and acidic residues" evidence="1">
    <location>
        <begin position="135"/>
        <end position="144"/>
    </location>
</feature>
<feature type="compositionally biased region" description="Basic residues" evidence="1">
    <location>
        <begin position="1"/>
        <end position="17"/>
    </location>
</feature>
<dbReference type="AlphaFoldDB" id="A0A6J4KY57"/>
<evidence type="ECO:0000313" key="2">
    <source>
        <dbReference type="EMBL" id="CAA9318084.1"/>
    </source>
</evidence>
<feature type="non-terminal residue" evidence="2">
    <location>
        <position position="178"/>
    </location>
</feature>
<evidence type="ECO:0000256" key="1">
    <source>
        <dbReference type="SAM" id="MobiDB-lite"/>
    </source>
</evidence>
<feature type="compositionally biased region" description="Basic residues" evidence="1">
    <location>
        <begin position="145"/>
        <end position="155"/>
    </location>
</feature>
<proteinExistence type="predicted"/>
<feature type="non-terminal residue" evidence="2">
    <location>
        <position position="1"/>
    </location>
</feature>